<organism evidence="5 6">
    <name type="scientific">Megalops atlanticus</name>
    <name type="common">Tarpon</name>
    <name type="synonym">Clupea gigantea</name>
    <dbReference type="NCBI Taxonomy" id="7932"/>
    <lineage>
        <taxon>Eukaryota</taxon>
        <taxon>Metazoa</taxon>
        <taxon>Chordata</taxon>
        <taxon>Craniata</taxon>
        <taxon>Vertebrata</taxon>
        <taxon>Euteleostomi</taxon>
        <taxon>Actinopterygii</taxon>
        <taxon>Neopterygii</taxon>
        <taxon>Teleostei</taxon>
        <taxon>Elopiformes</taxon>
        <taxon>Megalopidae</taxon>
        <taxon>Megalops</taxon>
    </lineage>
</organism>
<dbReference type="PANTHER" id="PTHR14388:SF23">
    <property type="entry name" value="SI:CH73-109I22.2"/>
    <property type="match status" value="1"/>
</dbReference>
<dbReference type="PANTHER" id="PTHR14388">
    <property type="entry name" value="T CELL-SPECIFIC ADAPTER PROTEIN TSAD"/>
    <property type="match status" value="1"/>
</dbReference>
<evidence type="ECO:0000313" key="5">
    <source>
        <dbReference type="EMBL" id="KAG7457893.1"/>
    </source>
</evidence>
<feature type="region of interest" description="Disordered" evidence="3">
    <location>
        <begin position="312"/>
        <end position="398"/>
    </location>
</feature>
<reference evidence="5" key="1">
    <citation type="submission" date="2021-01" db="EMBL/GenBank/DDBJ databases">
        <authorList>
            <person name="Zahm M."/>
            <person name="Roques C."/>
            <person name="Cabau C."/>
            <person name="Klopp C."/>
            <person name="Donnadieu C."/>
            <person name="Jouanno E."/>
            <person name="Lampietro C."/>
            <person name="Louis A."/>
            <person name="Herpin A."/>
            <person name="Echchiki A."/>
            <person name="Berthelot C."/>
            <person name="Parey E."/>
            <person name="Roest-Crollius H."/>
            <person name="Braasch I."/>
            <person name="Postlethwait J."/>
            <person name="Bobe J."/>
            <person name="Montfort J."/>
            <person name="Bouchez O."/>
            <person name="Begum T."/>
            <person name="Mejri S."/>
            <person name="Adams A."/>
            <person name="Chen W.-J."/>
            <person name="Guiguen Y."/>
        </authorList>
    </citation>
    <scope>NUCLEOTIDE SEQUENCE</scope>
    <source>
        <strain evidence="5">YG-15Mar2019-1</strain>
        <tissue evidence="5">Brain</tissue>
    </source>
</reference>
<protein>
    <recommendedName>
        <fullName evidence="4">SH2 domain-containing protein</fullName>
    </recommendedName>
</protein>
<evidence type="ECO:0000313" key="6">
    <source>
        <dbReference type="Proteomes" id="UP001046870"/>
    </source>
</evidence>
<sequence>MSGCSPTCNFSMDFDYQMIKDREMRQREAMLRSLPIPQPRQVTGLYVNQQPSASRVPPVKPRRSLKSRPPPREEVGPPSQPATSRESEGGVQKVSPAVSLSGTPVCLEPLSPSLRAHTLLWFQRTQLPRLSRPGHPLPLWLHGFATRREAEELLKDEEQGCFLVRLSESKIGFVLSYRGKDRCRHFIIEEEGGGAAAGGGNYLIAGEESRHGSLQELVSYYTQHAVGPFDEMLTTPCVKAKQGREDLVAQEAEVRDRADGVDGGPVVEQEPSAVPSAPPAPAATLFPPAGLVPPPTETAQYAVVRKLLKKSHSLPDNQTARDTASPDPEVPNFIPIPPPEAPAAEVSDAAGAVGEDAPEDVPYARVNKPPRAFSNTPPPSTDAPQAASPSHLSRRGSGGEQKYWELVPMHTYEEANHVAPRMESHDQIDFYAMGRRRDIGESAEASTHVYSEVESALQRLDGRLPLTPPSRPGFHLPACSERPLPDNHTSIYEQIPDRGSSVRPPLPPPNHRH</sequence>
<feature type="region of interest" description="Disordered" evidence="3">
    <location>
        <begin position="253"/>
        <end position="278"/>
    </location>
</feature>
<dbReference type="InterPro" id="IPR000980">
    <property type="entry name" value="SH2"/>
</dbReference>
<dbReference type="PRINTS" id="PR00401">
    <property type="entry name" value="SH2DOMAIN"/>
</dbReference>
<accession>A0A9D3SY58</accession>
<keyword evidence="6" id="KW-1185">Reference proteome</keyword>
<feature type="region of interest" description="Disordered" evidence="3">
    <location>
        <begin position="474"/>
        <end position="513"/>
    </location>
</feature>
<evidence type="ECO:0000256" key="1">
    <source>
        <dbReference type="ARBA" id="ARBA00022999"/>
    </source>
</evidence>
<dbReference type="GO" id="GO:0005737">
    <property type="term" value="C:cytoplasm"/>
    <property type="evidence" value="ECO:0007669"/>
    <property type="project" value="TreeGrafter"/>
</dbReference>
<evidence type="ECO:0000256" key="3">
    <source>
        <dbReference type="SAM" id="MobiDB-lite"/>
    </source>
</evidence>
<evidence type="ECO:0000259" key="4">
    <source>
        <dbReference type="PROSITE" id="PS50001"/>
    </source>
</evidence>
<dbReference type="Proteomes" id="UP001046870">
    <property type="component" value="Chromosome 21"/>
</dbReference>
<dbReference type="SMART" id="SM00252">
    <property type="entry name" value="SH2"/>
    <property type="match status" value="1"/>
</dbReference>
<feature type="region of interest" description="Disordered" evidence="3">
    <location>
        <begin position="33"/>
        <end position="96"/>
    </location>
</feature>
<proteinExistence type="predicted"/>
<comment type="caution">
    <text evidence="5">The sequence shown here is derived from an EMBL/GenBank/DDBJ whole genome shotgun (WGS) entry which is preliminary data.</text>
</comment>
<dbReference type="OrthoDB" id="67310at2759"/>
<dbReference type="FunFam" id="3.30.505.10:FF:000103">
    <property type="entry name" value="Si:ch73-109i22.2"/>
    <property type="match status" value="1"/>
</dbReference>
<dbReference type="EMBL" id="JAFDVH010000021">
    <property type="protein sequence ID" value="KAG7457893.1"/>
    <property type="molecule type" value="Genomic_DNA"/>
</dbReference>
<dbReference type="PROSITE" id="PS50001">
    <property type="entry name" value="SH2"/>
    <property type="match status" value="1"/>
</dbReference>
<keyword evidence="1 2" id="KW-0727">SH2 domain</keyword>
<feature type="compositionally biased region" description="Pro residues" evidence="3">
    <location>
        <begin position="504"/>
        <end position="513"/>
    </location>
</feature>
<evidence type="ECO:0000256" key="2">
    <source>
        <dbReference type="PROSITE-ProRule" id="PRU00191"/>
    </source>
</evidence>
<name>A0A9D3SY58_MEGAT</name>
<feature type="domain" description="SH2" evidence="4">
    <location>
        <begin position="140"/>
        <end position="237"/>
    </location>
</feature>
<dbReference type="InterPro" id="IPR036860">
    <property type="entry name" value="SH2_dom_sf"/>
</dbReference>
<feature type="compositionally biased region" description="Low complexity" evidence="3">
    <location>
        <begin position="342"/>
        <end position="355"/>
    </location>
</feature>
<dbReference type="SUPFAM" id="SSF55550">
    <property type="entry name" value="SH2 domain"/>
    <property type="match status" value="1"/>
</dbReference>
<gene>
    <name evidence="5" type="ORF">MATL_G00232010</name>
</gene>
<dbReference type="AlphaFoldDB" id="A0A9D3SY58"/>
<dbReference type="Pfam" id="PF00017">
    <property type="entry name" value="SH2"/>
    <property type="match status" value="1"/>
</dbReference>
<dbReference type="Gene3D" id="3.30.505.10">
    <property type="entry name" value="SH2 domain"/>
    <property type="match status" value="1"/>
</dbReference>